<dbReference type="SUPFAM" id="SSF56112">
    <property type="entry name" value="Protein kinase-like (PK-like)"/>
    <property type="match status" value="1"/>
</dbReference>
<organism evidence="1 2">
    <name type="scientific">Glycomyces mayteni</name>
    <dbReference type="NCBI Taxonomy" id="543887"/>
    <lineage>
        <taxon>Bacteria</taxon>
        <taxon>Bacillati</taxon>
        <taxon>Actinomycetota</taxon>
        <taxon>Actinomycetes</taxon>
        <taxon>Glycomycetales</taxon>
        <taxon>Glycomycetaceae</taxon>
        <taxon>Glycomyces</taxon>
    </lineage>
</organism>
<evidence type="ECO:0000313" key="1">
    <source>
        <dbReference type="EMBL" id="MFC6960487.1"/>
    </source>
</evidence>
<dbReference type="RefSeq" id="WP_382356967.1">
    <property type="nucleotide sequence ID" value="NZ_JBHMBP010000006.1"/>
</dbReference>
<gene>
    <name evidence="1" type="ORF">ACFQS3_25140</name>
</gene>
<dbReference type="InterPro" id="IPR011009">
    <property type="entry name" value="Kinase-like_dom_sf"/>
</dbReference>
<comment type="caution">
    <text evidence="1">The sequence shown here is derived from an EMBL/GenBank/DDBJ whole genome shotgun (WGS) entry which is preliminary data.</text>
</comment>
<proteinExistence type="predicted"/>
<evidence type="ECO:0000313" key="2">
    <source>
        <dbReference type="Proteomes" id="UP001596470"/>
    </source>
</evidence>
<dbReference type="Proteomes" id="UP001596470">
    <property type="component" value="Unassembled WGS sequence"/>
</dbReference>
<dbReference type="EMBL" id="JBHSYS010000006">
    <property type="protein sequence ID" value="MFC6960487.1"/>
    <property type="molecule type" value="Genomic_DNA"/>
</dbReference>
<keyword evidence="2" id="KW-1185">Reference proteome</keyword>
<sequence length="262" mass="29405">MQPPRTVLEAFGSTAEPVLLEGGQGRTWRSGGLVLKPVDNPAEAEWRAETLSALPESDTFRIPRPIPTRTGEWTAEGWEATQLLPGRTDPKRWNDAIEVGAAFHRAIRDVSRPDFLDTRDDWWTLADRDSWNLDFTPDDPTLRDLAEARTPVAVAHQLTHGDLLGNILYEPGLPPAIIDWPPYWRPTSWAAAVAAVDALCWQAADESLLDHWTHLAAWPQMTLRALMYRMLTDHHAAAANNRPCQPHPAYLPIAEAVIRRAR</sequence>
<accession>A0ABW2DDS2</accession>
<protein>
    <submittedName>
        <fullName evidence="1">TIGR02569 family protein</fullName>
    </submittedName>
</protein>
<reference evidence="2" key="1">
    <citation type="journal article" date="2019" name="Int. J. Syst. Evol. Microbiol.">
        <title>The Global Catalogue of Microorganisms (GCM) 10K type strain sequencing project: providing services to taxonomists for standard genome sequencing and annotation.</title>
        <authorList>
            <consortium name="The Broad Institute Genomics Platform"/>
            <consortium name="The Broad Institute Genome Sequencing Center for Infectious Disease"/>
            <person name="Wu L."/>
            <person name="Ma J."/>
        </authorList>
    </citation>
    <scope>NUCLEOTIDE SEQUENCE [LARGE SCALE GENOMIC DNA]</scope>
    <source>
        <strain evidence="2">KACC 12634</strain>
    </source>
</reference>
<name>A0ABW2DDS2_9ACTN</name>